<keyword evidence="2" id="KW-1133">Transmembrane helix</keyword>
<evidence type="ECO:0000313" key="3">
    <source>
        <dbReference type="EMBL" id="CAJ0565966.1"/>
    </source>
</evidence>
<proteinExistence type="predicted"/>
<sequence length="271" mass="30023">MSQPTGYELREFPVTGPPPYPHPPQAPGGYPQLQPGQNPEYPAHQQSTPYANPAQNSGEFPFYQPIYPAGNHNQNELRLRIDPMPAEPPYNLYGPNPGNSPAQPPAVAYENPAQEDEEEDSGFEAGYAHAMSQLEVVPRLRTCPRYLLWTALIAYGIFGFIDIFVGYFAADEQVKNLMSARYTSGKNEDWTAKYDRLSQTVPVVLSIGLWLMSLCGLFRRQVAVLYPYMGAQMLRILVILKPPADAAWAHRTGPPALLSAVATIITLMNCA</sequence>
<gene>
    <name evidence="3" type="ORF">MSPICULIGERA_LOCUS4587</name>
</gene>
<dbReference type="Proteomes" id="UP001177023">
    <property type="component" value="Unassembled WGS sequence"/>
</dbReference>
<feature type="compositionally biased region" description="Pro residues" evidence="1">
    <location>
        <begin position="15"/>
        <end position="26"/>
    </location>
</feature>
<reference evidence="3" key="1">
    <citation type="submission" date="2023-06" db="EMBL/GenBank/DDBJ databases">
        <authorList>
            <person name="Delattre M."/>
        </authorList>
    </citation>
    <scope>NUCLEOTIDE SEQUENCE</scope>
    <source>
        <strain evidence="3">AF72</strain>
    </source>
</reference>
<feature type="region of interest" description="Disordered" evidence="1">
    <location>
        <begin position="82"/>
        <end position="105"/>
    </location>
</feature>
<dbReference type="AlphaFoldDB" id="A0AA36CCS2"/>
<dbReference type="EMBL" id="CATQJA010001141">
    <property type="protein sequence ID" value="CAJ0565966.1"/>
    <property type="molecule type" value="Genomic_DNA"/>
</dbReference>
<feature type="region of interest" description="Disordered" evidence="1">
    <location>
        <begin position="1"/>
        <end position="67"/>
    </location>
</feature>
<feature type="non-terminal residue" evidence="3">
    <location>
        <position position="271"/>
    </location>
</feature>
<evidence type="ECO:0000256" key="1">
    <source>
        <dbReference type="SAM" id="MobiDB-lite"/>
    </source>
</evidence>
<keyword evidence="4" id="KW-1185">Reference proteome</keyword>
<feature type="compositionally biased region" description="Low complexity" evidence="1">
    <location>
        <begin position="89"/>
        <end position="101"/>
    </location>
</feature>
<accession>A0AA36CCS2</accession>
<evidence type="ECO:0000256" key="2">
    <source>
        <dbReference type="SAM" id="Phobius"/>
    </source>
</evidence>
<evidence type="ECO:0000313" key="4">
    <source>
        <dbReference type="Proteomes" id="UP001177023"/>
    </source>
</evidence>
<feature type="transmembrane region" description="Helical" evidence="2">
    <location>
        <begin position="200"/>
        <end position="218"/>
    </location>
</feature>
<keyword evidence="2" id="KW-0472">Membrane</keyword>
<comment type="caution">
    <text evidence="3">The sequence shown here is derived from an EMBL/GenBank/DDBJ whole genome shotgun (WGS) entry which is preliminary data.</text>
</comment>
<name>A0AA36CCS2_9BILA</name>
<keyword evidence="2" id="KW-0812">Transmembrane</keyword>
<feature type="compositionally biased region" description="Polar residues" evidence="1">
    <location>
        <begin position="44"/>
        <end position="58"/>
    </location>
</feature>
<feature type="transmembrane region" description="Helical" evidence="2">
    <location>
        <begin position="146"/>
        <end position="170"/>
    </location>
</feature>
<organism evidence="3 4">
    <name type="scientific">Mesorhabditis spiculigera</name>
    <dbReference type="NCBI Taxonomy" id="96644"/>
    <lineage>
        <taxon>Eukaryota</taxon>
        <taxon>Metazoa</taxon>
        <taxon>Ecdysozoa</taxon>
        <taxon>Nematoda</taxon>
        <taxon>Chromadorea</taxon>
        <taxon>Rhabditida</taxon>
        <taxon>Rhabditina</taxon>
        <taxon>Rhabditomorpha</taxon>
        <taxon>Rhabditoidea</taxon>
        <taxon>Rhabditidae</taxon>
        <taxon>Mesorhabditinae</taxon>
        <taxon>Mesorhabditis</taxon>
    </lineage>
</organism>
<protein>
    <submittedName>
        <fullName evidence="3">Uncharacterized protein</fullName>
    </submittedName>
</protein>